<evidence type="ECO:0000313" key="1">
    <source>
        <dbReference type="EMBL" id="PWN07041.1"/>
    </source>
</evidence>
<sequence>MKYSLIILIAVTGSACSEMLNSETEETDSDFMEPMTAALISEEGKEVKGKGIFMLTWSNFNPGFLDGDATRGTAMAIGFEEETLLLPPHKSSTVNMGDVTIELPQQEILQLEKQNFRFQDHTVYSSRSIGPFQQNRSISFAPEQDYTFNVSGSEIFPALILQVTTPKDMVTITAPDDSDAAGHTGDLTLNWDANPKRPVGIMIRPAIQFRKGQKPQGLNRENSEIIILKDQDGTYTLSNEILNKVASFSDKNAVHVSVGQLHFEDQVVDGASYRTIIRTDDHLYVRLN</sequence>
<evidence type="ECO:0000313" key="2">
    <source>
        <dbReference type="Proteomes" id="UP000245533"/>
    </source>
</evidence>
<proteinExistence type="predicted"/>
<dbReference type="Proteomes" id="UP000245533">
    <property type="component" value="Unassembled WGS sequence"/>
</dbReference>
<protein>
    <submittedName>
        <fullName evidence="1">Uncharacterized protein</fullName>
    </submittedName>
</protein>
<dbReference type="PROSITE" id="PS51257">
    <property type="entry name" value="PROKAR_LIPOPROTEIN"/>
    <property type="match status" value="1"/>
</dbReference>
<reference evidence="1 2" key="1">
    <citation type="submission" date="2018-05" db="EMBL/GenBank/DDBJ databases">
        <title>Rhodohalobacter halophilus gen. nov., sp. nov., a moderately halophilic member of the family Balneolaceae.</title>
        <authorList>
            <person name="Liu Z.-W."/>
        </authorList>
    </citation>
    <scope>NUCLEOTIDE SEQUENCE [LARGE SCALE GENOMIC DNA]</scope>
    <source>
        <strain evidence="1 2">8A47</strain>
    </source>
</reference>
<comment type="caution">
    <text evidence="1">The sequence shown here is derived from an EMBL/GenBank/DDBJ whole genome shotgun (WGS) entry which is preliminary data.</text>
</comment>
<accession>A0A316TTS7</accession>
<name>A0A316TTS7_9BACT</name>
<keyword evidence="2" id="KW-1185">Reference proteome</keyword>
<dbReference type="EMBL" id="QGGB01000005">
    <property type="protein sequence ID" value="PWN07041.1"/>
    <property type="molecule type" value="Genomic_DNA"/>
</dbReference>
<dbReference type="RefSeq" id="WP_109646390.1">
    <property type="nucleotide sequence ID" value="NZ_QGGB01000005.1"/>
</dbReference>
<dbReference type="AlphaFoldDB" id="A0A316TTS7"/>
<organism evidence="1 2">
    <name type="scientific">Rhodohalobacter mucosus</name>
    <dbReference type="NCBI Taxonomy" id="2079485"/>
    <lineage>
        <taxon>Bacteria</taxon>
        <taxon>Pseudomonadati</taxon>
        <taxon>Balneolota</taxon>
        <taxon>Balneolia</taxon>
        <taxon>Balneolales</taxon>
        <taxon>Balneolaceae</taxon>
        <taxon>Rhodohalobacter</taxon>
    </lineage>
</organism>
<gene>
    <name evidence="1" type="ORF">DDZ15_07160</name>
</gene>